<dbReference type="Pfam" id="PF00650">
    <property type="entry name" value="CRAL_TRIO"/>
    <property type="match status" value="1"/>
</dbReference>
<dbReference type="PRINTS" id="PR00180">
    <property type="entry name" value="CRETINALDHBP"/>
</dbReference>
<protein>
    <submittedName>
        <fullName evidence="4 6">SEC14 2 like</fullName>
    </submittedName>
</protein>
<reference evidence="6" key="3">
    <citation type="submission" date="2020-10" db="UniProtKB">
        <authorList>
            <consortium name="WormBaseParasite"/>
        </authorList>
    </citation>
    <scope>IDENTIFICATION</scope>
</reference>
<dbReference type="Gene3D" id="3.40.525.10">
    <property type="entry name" value="CRAL-TRIO lipid binding domain"/>
    <property type="match status" value="1"/>
</dbReference>
<dbReference type="Gene3D" id="2.60.120.680">
    <property type="entry name" value="GOLD domain"/>
    <property type="match status" value="1"/>
</dbReference>
<dbReference type="WBParaSite" id="EgrG_000818800">
    <property type="protein sequence ID" value="EgrG_000818800"/>
    <property type="gene ID" value="EgrG_000818800"/>
</dbReference>
<evidence type="ECO:0000259" key="3">
    <source>
        <dbReference type="PROSITE" id="PS50866"/>
    </source>
</evidence>
<accession>A0A068W7P0</accession>
<feature type="region of interest" description="Disordered" evidence="1">
    <location>
        <begin position="336"/>
        <end position="360"/>
    </location>
</feature>
<dbReference type="PROSITE" id="PS50866">
    <property type="entry name" value="GOLD"/>
    <property type="match status" value="1"/>
</dbReference>
<dbReference type="InterPro" id="IPR001251">
    <property type="entry name" value="CRAL-TRIO_dom"/>
</dbReference>
<dbReference type="InterPro" id="IPR051064">
    <property type="entry name" value="SEC14/CRAL-TRIO_domain"/>
</dbReference>
<dbReference type="InterPro" id="IPR009038">
    <property type="entry name" value="GOLD_dom"/>
</dbReference>
<dbReference type="AlphaFoldDB" id="A0A068W7P0"/>
<dbReference type="SMART" id="SM01100">
    <property type="entry name" value="CRAL_TRIO_N"/>
    <property type="match status" value="1"/>
</dbReference>
<feature type="domain" description="CRAL-TRIO" evidence="2">
    <location>
        <begin position="78"/>
        <end position="252"/>
    </location>
</feature>
<dbReference type="SUPFAM" id="SSF52087">
    <property type="entry name" value="CRAL/TRIO domain"/>
    <property type="match status" value="1"/>
</dbReference>
<evidence type="ECO:0000259" key="2">
    <source>
        <dbReference type="PROSITE" id="PS50191"/>
    </source>
</evidence>
<dbReference type="SMART" id="SM00516">
    <property type="entry name" value="SEC14"/>
    <property type="match status" value="1"/>
</dbReference>
<dbReference type="InterPro" id="IPR036598">
    <property type="entry name" value="GOLD_dom_sf"/>
</dbReference>
<dbReference type="OrthoDB" id="1434354at2759"/>
<name>A0A068W7P0_ECHGR</name>
<feature type="domain" description="GOLD" evidence="3">
    <location>
        <begin position="260"/>
        <end position="434"/>
    </location>
</feature>
<evidence type="ECO:0000313" key="6">
    <source>
        <dbReference type="WBParaSite" id="EgrG_000818800"/>
    </source>
</evidence>
<reference evidence="4" key="2">
    <citation type="submission" date="2014-06" db="EMBL/GenBank/DDBJ databases">
        <authorList>
            <person name="Aslett M."/>
        </authorList>
    </citation>
    <scope>NUCLEOTIDE SEQUENCE</scope>
</reference>
<evidence type="ECO:0000313" key="5">
    <source>
        <dbReference type="Proteomes" id="UP000492820"/>
    </source>
</evidence>
<gene>
    <name evidence="4" type="ORF">EgrG_000818800</name>
</gene>
<dbReference type="InterPro" id="IPR011074">
    <property type="entry name" value="CRAL/TRIO_N_dom"/>
</dbReference>
<feature type="compositionally biased region" description="Basic residues" evidence="1">
    <location>
        <begin position="522"/>
        <end position="531"/>
    </location>
</feature>
<sequence>MDGMSLEESLSGVDSSLFRLFRQKTSDLQYSKLEKDQYVARWLKARSWDVEKAEKMFRMHLQWRNEVKLDELLATFKMPEVVEKYFPGGICGQDKFGRPTFICPAGTADVFGLMRSASRTQLALSRYYVMEKIVEEILPAQSQKMGRPIDQLVIIFDLQHMNRRQLWRPWLNFVLEMTSIFEVNFPELMAVCFVLNAPSFFSMIFSLLKPILSKETQDKIHILGSNYFDELLKLFNPEDLPAHYGGTMCDPDGDPKCSSRICWGGTVPESYYQIQQSSPASSMEVADDAFLLVPVGRGSKEYFYVGEAKSGDTVSWEFYTESNDIAFSLWVEPQSDSGSLVDEGSRRRLGRARGPNSVGSSGMTTSFSFNNLLGSQGSGGKLDLRQITRSLRVDCDLVPELGNRQVDLDGNYYLLFDNSYSWTRAKRIWCKAEVVCSNPLIKDGNSNNNSVADGEMEGGDLKAVDVELSEVMKTVCAPDYSSLSTLDVDVSALVIILLRTVPIIRRRFRSSQSSSSSPQGVKFKRPIKTTV</sequence>
<dbReference type="SUPFAM" id="SSF46938">
    <property type="entry name" value="CRAL/TRIO N-terminal domain"/>
    <property type="match status" value="1"/>
</dbReference>
<reference evidence="4 5" key="1">
    <citation type="journal article" date="2013" name="Nature">
        <title>The genomes of four tapeworm species reveal adaptations to parasitism.</title>
        <authorList>
            <person name="Tsai I.J."/>
            <person name="Zarowiecki M."/>
            <person name="Holroyd N."/>
            <person name="Garciarrubio A."/>
            <person name="Sanchez-Flores A."/>
            <person name="Brooks K.L."/>
            <person name="Tracey A."/>
            <person name="Bobes R.J."/>
            <person name="Fragoso G."/>
            <person name="Sciutto E."/>
            <person name="Aslett M."/>
            <person name="Beasley H."/>
            <person name="Bennett H.M."/>
            <person name="Cai J."/>
            <person name="Camicia F."/>
            <person name="Clark R."/>
            <person name="Cucher M."/>
            <person name="De Silva N."/>
            <person name="Day T.A."/>
            <person name="Deplazes P."/>
            <person name="Estrada K."/>
            <person name="Fernandez C."/>
            <person name="Holland P.W."/>
            <person name="Hou J."/>
            <person name="Hu S."/>
            <person name="Huckvale T."/>
            <person name="Hung S.S."/>
            <person name="Kamenetzky L."/>
            <person name="Keane J.A."/>
            <person name="Kiss F."/>
            <person name="Koziol U."/>
            <person name="Lambert O."/>
            <person name="Liu K."/>
            <person name="Luo X."/>
            <person name="Luo Y."/>
            <person name="Macchiaroli N."/>
            <person name="Nichol S."/>
            <person name="Paps J."/>
            <person name="Parkinson J."/>
            <person name="Pouchkina-Stantcheva N."/>
            <person name="Riddiford N."/>
            <person name="Rosenzvit M."/>
            <person name="Salinas G."/>
            <person name="Wasmuth J.D."/>
            <person name="Zamanian M."/>
            <person name="Zheng Y."/>
            <person name="Cai X."/>
            <person name="Soberon X."/>
            <person name="Olson P.D."/>
            <person name="Laclette J.P."/>
            <person name="Brehm K."/>
            <person name="Berriman M."/>
            <person name="Garciarrubio A."/>
            <person name="Bobes R.J."/>
            <person name="Fragoso G."/>
            <person name="Sanchez-Flores A."/>
            <person name="Estrada K."/>
            <person name="Cevallos M.A."/>
            <person name="Morett E."/>
            <person name="Gonzalez V."/>
            <person name="Portillo T."/>
            <person name="Ochoa-Leyva A."/>
            <person name="Jose M.V."/>
            <person name="Sciutto E."/>
            <person name="Landa A."/>
            <person name="Jimenez L."/>
            <person name="Valdes V."/>
            <person name="Carrero J.C."/>
            <person name="Larralde C."/>
            <person name="Morales-Montor J."/>
            <person name="Limon-Lason J."/>
            <person name="Soberon X."/>
            <person name="Laclette J.P."/>
        </authorList>
    </citation>
    <scope>NUCLEOTIDE SEQUENCE [LARGE SCALE GENOMIC DNA]</scope>
</reference>
<dbReference type="CDD" id="cd00170">
    <property type="entry name" value="SEC14"/>
    <property type="match status" value="1"/>
</dbReference>
<evidence type="ECO:0000313" key="4">
    <source>
        <dbReference type="EMBL" id="CDS15779.1"/>
    </source>
</evidence>
<proteinExistence type="predicted"/>
<evidence type="ECO:0000256" key="1">
    <source>
        <dbReference type="SAM" id="MobiDB-lite"/>
    </source>
</evidence>
<dbReference type="GO" id="GO:0005737">
    <property type="term" value="C:cytoplasm"/>
    <property type="evidence" value="ECO:0007669"/>
    <property type="project" value="TreeGrafter"/>
</dbReference>
<dbReference type="PANTHER" id="PTHR23324:SF83">
    <property type="entry name" value="SEC14-LIKE PROTEIN 2"/>
    <property type="match status" value="1"/>
</dbReference>
<organism evidence="4">
    <name type="scientific">Echinococcus granulosus</name>
    <name type="common">Hydatid tapeworm</name>
    <dbReference type="NCBI Taxonomy" id="6210"/>
    <lineage>
        <taxon>Eukaryota</taxon>
        <taxon>Metazoa</taxon>
        <taxon>Spiralia</taxon>
        <taxon>Lophotrochozoa</taxon>
        <taxon>Platyhelminthes</taxon>
        <taxon>Cestoda</taxon>
        <taxon>Eucestoda</taxon>
        <taxon>Cyclophyllidea</taxon>
        <taxon>Taeniidae</taxon>
        <taxon>Echinococcus</taxon>
        <taxon>Echinococcus granulosus group</taxon>
    </lineage>
</organism>
<feature type="region of interest" description="Disordered" evidence="1">
    <location>
        <begin position="511"/>
        <end position="531"/>
    </location>
</feature>
<dbReference type="PANTHER" id="PTHR23324">
    <property type="entry name" value="SEC14 RELATED PROTEIN"/>
    <property type="match status" value="1"/>
</dbReference>
<dbReference type="SUPFAM" id="SSF101576">
    <property type="entry name" value="Supernatant protein factor (SPF), C-terminal domain"/>
    <property type="match status" value="1"/>
</dbReference>
<dbReference type="Proteomes" id="UP000492820">
    <property type="component" value="Unassembled WGS sequence"/>
</dbReference>
<dbReference type="PROSITE" id="PS50191">
    <property type="entry name" value="CRAL_TRIO"/>
    <property type="match status" value="1"/>
</dbReference>
<dbReference type="InterPro" id="IPR036273">
    <property type="entry name" value="CRAL/TRIO_N_dom_sf"/>
</dbReference>
<dbReference type="InterPro" id="IPR036865">
    <property type="entry name" value="CRAL-TRIO_dom_sf"/>
</dbReference>
<dbReference type="EMBL" id="LK028576">
    <property type="protein sequence ID" value="CDS15779.1"/>
    <property type="molecule type" value="Genomic_DNA"/>
</dbReference>